<organism evidence="1 2">
    <name type="scientific">Acidilutibacter cellobiosedens</name>
    <dbReference type="NCBI Taxonomy" id="2507161"/>
    <lineage>
        <taxon>Bacteria</taxon>
        <taxon>Bacillati</taxon>
        <taxon>Bacillota</taxon>
        <taxon>Tissierellia</taxon>
        <taxon>Tissierellales</taxon>
        <taxon>Acidilutibacteraceae</taxon>
        <taxon>Acidilutibacter</taxon>
    </lineage>
</organism>
<dbReference type="InterPro" id="IPR021321">
    <property type="entry name" value="DUF2922"/>
</dbReference>
<dbReference type="EMBL" id="CP035282">
    <property type="protein sequence ID" value="QAT61985.1"/>
    <property type="molecule type" value="Genomic_DNA"/>
</dbReference>
<dbReference type="Proteomes" id="UP000287969">
    <property type="component" value="Chromosome"/>
</dbReference>
<gene>
    <name evidence="1" type="ORF">EQM13_10500</name>
</gene>
<evidence type="ECO:0000313" key="2">
    <source>
        <dbReference type="Proteomes" id="UP000287969"/>
    </source>
</evidence>
<dbReference type="RefSeq" id="WP_114218888.1">
    <property type="nucleotide sequence ID" value="NZ_CP035282.1"/>
</dbReference>
<protein>
    <submittedName>
        <fullName evidence="1">DUF2922 domain-containing protein</fullName>
    </submittedName>
</protein>
<name>A0A410QDB7_9FIRM</name>
<dbReference type="KEGG" id="spoa:EQM13_10500"/>
<reference evidence="2" key="1">
    <citation type="submission" date="2019-01" db="EMBL/GenBank/DDBJ databases">
        <title>Draft genomes of a novel of Sporanaerobacter strains.</title>
        <authorList>
            <person name="Ma S."/>
        </authorList>
    </citation>
    <scope>NUCLEOTIDE SEQUENCE [LARGE SCALE GENOMIC DNA]</scope>
    <source>
        <strain evidence="2">NJN-17</strain>
    </source>
</reference>
<dbReference type="AlphaFoldDB" id="A0A410QDB7"/>
<sequence>MAESKIQMNFKTSGNKKVSISVDNPKENLTSEEIKNVMDSIVTANIFDYKGESLAEVVNAKIITTETEEITF</sequence>
<keyword evidence="2" id="KW-1185">Reference proteome</keyword>
<evidence type="ECO:0000313" key="1">
    <source>
        <dbReference type="EMBL" id="QAT61985.1"/>
    </source>
</evidence>
<accession>A0A410QDB7</accession>
<dbReference type="OrthoDB" id="9795264at2"/>
<proteinExistence type="predicted"/>
<dbReference type="Pfam" id="PF11148">
    <property type="entry name" value="DUF2922"/>
    <property type="match status" value="1"/>
</dbReference>